<sequence length="289" mass="31371">MHAATRTALTVALQMGERFARVREEMARQAERRDTAVARELASRFDAERAAARAELVVVDQPTWWENASRADVARVAETAQTWRGLDDRAAAAADTIGREVQERYGVDVNSLPTSERRTAGEERAEAALLIAEADRLDRNTNNQAAAGEIPADVVADLEAQARSYDDAAARGGEDGKTPDELRELASDARAQAQLHHTTREAAAPSPVADTARTDADDNYDSAARRDAFAADLESRGVSSEDIKARLRADVDHARPAHEVLTSPARASRVKSPSGTPAGRQRQRGDRSR</sequence>
<keyword evidence="3" id="KW-1185">Reference proteome</keyword>
<comment type="caution">
    <text evidence="2">The sequence shown here is derived from an EMBL/GenBank/DDBJ whole genome shotgun (WGS) entry which is preliminary data.</text>
</comment>
<proteinExistence type="predicted"/>
<protein>
    <recommendedName>
        <fullName evidence="4">Colicin import membrane protein</fullName>
    </recommendedName>
</protein>
<organism evidence="2 3">
    <name type="scientific">Subtercola boreus</name>
    <dbReference type="NCBI Taxonomy" id="120213"/>
    <lineage>
        <taxon>Bacteria</taxon>
        <taxon>Bacillati</taxon>
        <taxon>Actinomycetota</taxon>
        <taxon>Actinomycetes</taxon>
        <taxon>Micrococcales</taxon>
        <taxon>Microbacteriaceae</taxon>
        <taxon>Subtercola</taxon>
    </lineage>
</organism>
<accession>A0A3E0VA81</accession>
<dbReference type="AlphaFoldDB" id="A0A3E0VA81"/>
<gene>
    <name evidence="2" type="ORF">B7R54_18750</name>
</gene>
<feature type="region of interest" description="Disordered" evidence="1">
    <location>
        <begin position="248"/>
        <end position="289"/>
    </location>
</feature>
<name>A0A3E0VA81_9MICO</name>
<feature type="region of interest" description="Disordered" evidence="1">
    <location>
        <begin position="190"/>
        <end position="220"/>
    </location>
</feature>
<evidence type="ECO:0000313" key="2">
    <source>
        <dbReference type="EMBL" id="RFA06423.1"/>
    </source>
</evidence>
<evidence type="ECO:0008006" key="4">
    <source>
        <dbReference type="Google" id="ProtNLM"/>
    </source>
</evidence>
<evidence type="ECO:0000256" key="1">
    <source>
        <dbReference type="SAM" id="MobiDB-lite"/>
    </source>
</evidence>
<dbReference type="Proteomes" id="UP000256486">
    <property type="component" value="Unassembled WGS sequence"/>
</dbReference>
<feature type="compositionally biased region" description="Basic and acidic residues" evidence="1">
    <location>
        <begin position="248"/>
        <end position="258"/>
    </location>
</feature>
<dbReference type="EMBL" id="NBWZ01000002">
    <property type="protein sequence ID" value="RFA06423.1"/>
    <property type="molecule type" value="Genomic_DNA"/>
</dbReference>
<reference evidence="2 3" key="1">
    <citation type="submission" date="2017-04" db="EMBL/GenBank/DDBJ databases">
        <title>Comparative genome analysis of Subtercola boreus.</title>
        <authorList>
            <person name="Cho Y.-J."/>
            <person name="Cho A."/>
            <person name="Kim O.-S."/>
            <person name="Lee J.-I."/>
        </authorList>
    </citation>
    <scope>NUCLEOTIDE SEQUENCE [LARGE SCALE GENOMIC DNA]</scope>
    <source>
        <strain evidence="2 3">K300</strain>
    </source>
</reference>
<evidence type="ECO:0000313" key="3">
    <source>
        <dbReference type="Proteomes" id="UP000256486"/>
    </source>
</evidence>